<evidence type="ECO:0000313" key="4">
    <source>
        <dbReference type="Proteomes" id="UP000808146"/>
    </source>
</evidence>
<dbReference type="GO" id="GO:0016787">
    <property type="term" value="F:hydrolase activity"/>
    <property type="evidence" value="ECO:0007669"/>
    <property type="project" value="UniProtKB-KW"/>
</dbReference>
<evidence type="ECO:0000259" key="2">
    <source>
        <dbReference type="Pfam" id="PF12697"/>
    </source>
</evidence>
<feature type="domain" description="AB hydrolase-1" evidence="2">
    <location>
        <begin position="134"/>
        <end position="353"/>
    </location>
</feature>
<dbReference type="EMBL" id="JADKBR010000017">
    <property type="protein sequence ID" value="MBK8891387.1"/>
    <property type="molecule type" value="Genomic_DNA"/>
</dbReference>
<keyword evidence="3" id="KW-0378">Hydrolase</keyword>
<dbReference type="InterPro" id="IPR000073">
    <property type="entry name" value="AB_hydrolase_1"/>
</dbReference>
<dbReference type="Gene3D" id="3.40.50.1820">
    <property type="entry name" value="alpha/beta hydrolase"/>
    <property type="match status" value="1"/>
</dbReference>
<accession>A0A9D7LWA5</accession>
<keyword evidence="1" id="KW-1133">Transmembrane helix</keyword>
<comment type="caution">
    <text evidence="3">The sequence shown here is derived from an EMBL/GenBank/DDBJ whole genome shotgun (WGS) entry which is preliminary data.</text>
</comment>
<reference evidence="3" key="1">
    <citation type="submission" date="2020-10" db="EMBL/GenBank/DDBJ databases">
        <title>Connecting structure to function with the recovery of over 1000 high-quality activated sludge metagenome-assembled genomes encoding full-length rRNA genes using long-read sequencing.</title>
        <authorList>
            <person name="Singleton C.M."/>
            <person name="Petriglieri F."/>
            <person name="Kristensen J.M."/>
            <person name="Kirkegaard R.H."/>
            <person name="Michaelsen T.Y."/>
            <person name="Andersen M.H."/>
            <person name="Karst S.M."/>
            <person name="Dueholm M.S."/>
            <person name="Nielsen P.H."/>
            <person name="Albertsen M."/>
        </authorList>
    </citation>
    <scope>NUCLEOTIDE SEQUENCE</scope>
    <source>
        <strain evidence="3">OdNE_18-Q3-R46-58_BAT3C.305</strain>
    </source>
</reference>
<evidence type="ECO:0000313" key="3">
    <source>
        <dbReference type="EMBL" id="MBK8891387.1"/>
    </source>
</evidence>
<evidence type="ECO:0000256" key="1">
    <source>
        <dbReference type="SAM" id="Phobius"/>
    </source>
</evidence>
<sequence>MPGLAKLTSAAARHTWRLGLKVAWLLTLLGLAIVLGFTLYAVSALPPLAPWHTERLHEEFSALSHDDLDFAGYLQREEKLFAELRATIASWDSKDEAWASSRFNPASMVSRLADGAPYNRSFRLTLPRPKGQALLVHGLTDSPYSMKALAESLHARAFEVTVLRMPGHGTLPSMMTEMSTRDWTAAVRIAARDVAARATVGQPFYIGGYSTGGTLALQYALDALEDPALRRPDRVLLVSPAIELTSVAALASIIDFFSIVPVPVLEKVRWQEITAEYDPYKFNSFPVNASRQVNRATRALHKALASARESGRLAQMPPVVTWQSVVDSTVGSTGVADRLYANLDGAGHRLVLFDVNRHQELASVQRPAAGAMIQRLLQGKRGYELEVISNATPEGLGLSVRSFAPDGAVTEHETGLSWPASIVSLGHVALPFPPDDPVYGFIQGSGRNSIPSIGSWLLRGESGAVSIALGSLTRLRSNPFWPLIDAEIGALVAADLAGAGARSGTQHKP</sequence>
<name>A0A9D7LWA5_9RHOO</name>
<dbReference type="Pfam" id="PF12697">
    <property type="entry name" value="Abhydrolase_6"/>
    <property type="match status" value="1"/>
</dbReference>
<dbReference type="Proteomes" id="UP000808146">
    <property type="component" value="Unassembled WGS sequence"/>
</dbReference>
<keyword evidence="1" id="KW-0472">Membrane</keyword>
<gene>
    <name evidence="3" type="ORF">IPN75_14000</name>
</gene>
<protein>
    <submittedName>
        <fullName evidence="3">Alpha/beta fold hydrolase</fullName>
    </submittedName>
</protein>
<feature type="transmembrane region" description="Helical" evidence="1">
    <location>
        <begin position="22"/>
        <end position="42"/>
    </location>
</feature>
<organism evidence="3 4">
    <name type="scientific">Candidatus Dechloromonas phosphorivorans</name>
    <dbReference type="NCBI Taxonomy" id="2899244"/>
    <lineage>
        <taxon>Bacteria</taxon>
        <taxon>Pseudomonadati</taxon>
        <taxon>Pseudomonadota</taxon>
        <taxon>Betaproteobacteria</taxon>
        <taxon>Rhodocyclales</taxon>
        <taxon>Azonexaceae</taxon>
        <taxon>Dechloromonas</taxon>
    </lineage>
</organism>
<keyword evidence="1" id="KW-0812">Transmembrane</keyword>
<dbReference type="InterPro" id="IPR029058">
    <property type="entry name" value="AB_hydrolase_fold"/>
</dbReference>
<dbReference type="SUPFAM" id="SSF53474">
    <property type="entry name" value="alpha/beta-Hydrolases"/>
    <property type="match status" value="1"/>
</dbReference>
<proteinExistence type="predicted"/>
<dbReference type="AlphaFoldDB" id="A0A9D7LWA5"/>